<evidence type="ECO:0000256" key="12">
    <source>
        <dbReference type="ARBA" id="ARBA00023180"/>
    </source>
</evidence>
<dbReference type="Proteomes" id="UP001280121">
    <property type="component" value="Unassembled WGS sequence"/>
</dbReference>
<dbReference type="PROSITE" id="PS50873">
    <property type="entry name" value="PEROXIDASE_4"/>
    <property type="match status" value="1"/>
</dbReference>
<feature type="binding site" evidence="14">
    <location>
        <position position="51"/>
    </location>
    <ligand>
        <name>Ca(2+)</name>
        <dbReference type="ChEBI" id="CHEBI:29108"/>
        <label>2</label>
    </ligand>
</feature>
<feature type="binding site" evidence="14">
    <location>
        <position position="7"/>
    </location>
    <ligand>
        <name>Ca(2+)</name>
        <dbReference type="ChEBI" id="CHEBI:29108"/>
        <label>2</label>
    </ligand>
</feature>
<comment type="similarity">
    <text evidence="16">Belongs to the peroxidase family.</text>
</comment>
<dbReference type="AlphaFoldDB" id="A0AAD9WMZ0"/>
<reference evidence="18" key="1">
    <citation type="journal article" date="2023" name="Plant J.">
        <title>Genome sequences and population genomics provide insights into the demographic history, inbreeding, and mutation load of two 'living fossil' tree species of Dipteronia.</title>
        <authorList>
            <person name="Feng Y."/>
            <person name="Comes H.P."/>
            <person name="Chen J."/>
            <person name="Zhu S."/>
            <person name="Lu R."/>
            <person name="Zhang X."/>
            <person name="Li P."/>
            <person name="Qiu J."/>
            <person name="Olsen K.M."/>
            <person name="Qiu Y."/>
        </authorList>
    </citation>
    <scope>NUCLEOTIDE SEQUENCE</scope>
    <source>
        <strain evidence="18">KIB01</strain>
    </source>
</reference>
<evidence type="ECO:0000313" key="18">
    <source>
        <dbReference type="EMBL" id="KAK2637036.1"/>
    </source>
</evidence>
<proteinExistence type="inferred from homology"/>
<keyword evidence="11 14" id="KW-0408">Iron</keyword>
<keyword evidence="6" id="KW-0349">Heme</keyword>
<name>A0AAD9WMZ0_9ROSI</name>
<dbReference type="InterPro" id="IPR000823">
    <property type="entry name" value="Peroxidase_pln"/>
</dbReference>
<dbReference type="InterPro" id="IPR010255">
    <property type="entry name" value="Haem_peroxidase_sf"/>
</dbReference>
<feature type="binding site" evidence="14">
    <location>
        <position position="59"/>
    </location>
    <ligand>
        <name>Ca(2+)</name>
        <dbReference type="ChEBI" id="CHEBI:29108"/>
        <label>2</label>
    </ligand>
</feature>
<dbReference type="EMBL" id="JANJYI010000009">
    <property type="protein sequence ID" value="KAK2637036.1"/>
    <property type="molecule type" value="Genomic_DNA"/>
</dbReference>
<evidence type="ECO:0000256" key="7">
    <source>
        <dbReference type="ARBA" id="ARBA00022723"/>
    </source>
</evidence>
<feature type="binding site" description="axial binding residue" evidence="14">
    <location>
        <position position="6"/>
    </location>
    <ligand>
        <name>heme b</name>
        <dbReference type="ChEBI" id="CHEBI:60344"/>
    </ligand>
    <ligandPart>
        <name>Fe</name>
        <dbReference type="ChEBI" id="CHEBI:18248"/>
    </ligandPart>
</feature>
<accession>A0AAD9WMZ0</accession>
<evidence type="ECO:0000256" key="14">
    <source>
        <dbReference type="PIRSR" id="PIRSR600823-3"/>
    </source>
</evidence>
<comment type="catalytic activity">
    <reaction evidence="1">
        <text>2 a phenolic donor + H2O2 = 2 a phenolic radical donor + 2 H2O</text>
        <dbReference type="Rhea" id="RHEA:56136"/>
        <dbReference type="ChEBI" id="CHEBI:15377"/>
        <dbReference type="ChEBI" id="CHEBI:16240"/>
        <dbReference type="ChEBI" id="CHEBI:139520"/>
        <dbReference type="ChEBI" id="CHEBI:139521"/>
        <dbReference type="EC" id="1.11.1.7"/>
    </reaction>
</comment>
<evidence type="ECO:0000259" key="17">
    <source>
        <dbReference type="PROSITE" id="PS50873"/>
    </source>
</evidence>
<evidence type="ECO:0000256" key="3">
    <source>
        <dbReference type="ARBA" id="ARBA00012313"/>
    </source>
</evidence>
<keyword evidence="12" id="KW-0325">Glycoprotein</keyword>
<protein>
    <recommendedName>
        <fullName evidence="3">peroxidase</fullName>
        <ecNumber evidence="3">1.11.1.7</ecNumber>
    </recommendedName>
</protein>
<dbReference type="PANTHER" id="PTHR31388">
    <property type="entry name" value="PEROXIDASE 72-RELATED"/>
    <property type="match status" value="1"/>
</dbReference>
<evidence type="ECO:0000256" key="10">
    <source>
        <dbReference type="ARBA" id="ARBA00023002"/>
    </source>
</evidence>
<evidence type="ECO:0000256" key="8">
    <source>
        <dbReference type="ARBA" id="ARBA00022729"/>
    </source>
</evidence>
<comment type="caution">
    <text evidence="18">The sequence shown here is derived from an EMBL/GenBank/DDBJ whole genome shotgun (WGS) entry which is preliminary data.</text>
</comment>
<keyword evidence="9 14" id="KW-0106">Calcium</keyword>
<dbReference type="Gene3D" id="1.10.420.10">
    <property type="entry name" value="Peroxidase, domain 2"/>
    <property type="match status" value="1"/>
</dbReference>
<evidence type="ECO:0000256" key="4">
    <source>
        <dbReference type="ARBA" id="ARBA00022525"/>
    </source>
</evidence>
<evidence type="ECO:0000256" key="11">
    <source>
        <dbReference type="ARBA" id="ARBA00023004"/>
    </source>
</evidence>
<dbReference type="InterPro" id="IPR002016">
    <property type="entry name" value="Haem_peroxidase"/>
</dbReference>
<evidence type="ECO:0000256" key="2">
    <source>
        <dbReference type="ARBA" id="ARBA00002322"/>
    </source>
</evidence>
<evidence type="ECO:0000256" key="16">
    <source>
        <dbReference type="RuleBase" id="RU004241"/>
    </source>
</evidence>
<dbReference type="EC" id="1.11.1.7" evidence="3"/>
<dbReference type="SUPFAM" id="SSF48113">
    <property type="entry name" value="Heme-dependent peroxidases"/>
    <property type="match status" value="1"/>
</dbReference>
<feature type="non-terminal residue" evidence="18">
    <location>
        <position position="88"/>
    </location>
</feature>
<evidence type="ECO:0000256" key="9">
    <source>
        <dbReference type="ARBA" id="ARBA00022837"/>
    </source>
</evidence>
<keyword evidence="15" id="KW-1015">Disulfide bond</keyword>
<keyword evidence="7 14" id="KW-0479">Metal-binding</keyword>
<gene>
    <name evidence="18" type="ORF">Ddye_031828</name>
</gene>
<evidence type="ECO:0000256" key="13">
    <source>
        <dbReference type="ARBA" id="ARBA00023324"/>
    </source>
</evidence>
<dbReference type="GO" id="GO:0006979">
    <property type="term" value="P:response to oxidative stress"/>
    <property type="evidence" value="ECO:0007669"/>
    <property type="project" value="InterPro"/>
</dbReference>
<keyword evidence="8" id="KW-0732">Signal</keyword>
<evidence type="ECO:0000256" key="5">
    <source>
        <dbReference type="ARBA" id="ARBA00022559"/>
    </source>
</evidence>
<keyword evidence="5" id="KW-0575">Peroxidase</keyword>
<dbReference type="GO" id="GO:0042744">
    <property type="term" value="P:hydrogen peroxide catabolic process"/>
    <property type="evidence" value="ECO:0007669"/>
    <property type="project" value="UniProtKB-KW"/>
</dbReference>
<evidence type="ECO:0000256" key="15">
    <source>
        <dbReference type="PIRSR" id="PIRSR600823-5"/>
    </source>
</evidence>
<sequence length="88" mass="9794">MTTGAHTIGLARCTTFRDRIFNDTNIDKSFAKSLQQICPKTGNDSALAGLDLKTLFSFDKFYYMNLLKKKGLLHSDQELFNGGSADLL</sequence>
<feature type="disulfide bond" evidence="15">
    <location>
        <begin position="13"/>
        <end position="38"/>
    </location>
</feature>
<organism evidence="18 19">
    <name type="scientific">Dipteronia dyeriana</name>
    <dbReference type="NCBI Taxonomy" id="168575"/>
    <lineage>
        <taxon>Eukaryota</taxon>
        <taxon>Viridiplantae</taxon>
        <taxon>Streptophyta</taxon>
        <taxon>Embryophyta</taxon>
        <taxon>Tracheophyta</taxon>
        <taxon>Spermatophyta</taxon>
        <taxon>Magnoliopsida</taxon>
        <taxon>eudicotyledons</taxon>
        <taxon>Gunneridae</taxon>
        <taxon>Pentapetalae</taxon>
        <taxon>rosids</taxon>
        <taxon>malvids</taxon>
        <taxon>Sapindales</taxon>
        <taxon>Sapindaceae</taxon>
        <taxon>Hippocastanoideae</taxon>
        <taxon>Acereae</taxon>
        <taxon>Dipteronia</taxon>
    </lineage>
</organism>
<feature type="binding site" evidence="14">
    <location>
        <position position="54"/>
    </location>
    <ligand>
        <name>Ca(2+)</name>
        <dbReference type="ChEBI" id="CHEBI:29108"/>
        <label>2</label>
    </ligand>
</feature>
<dbReference type="GO" id="GO:0020037">
    <property type="term" value="F:heme binding"/>
    <property type="evidence" value="ECO:0007669"/>
    <property type="project" value="InterPro"/>
</dbReference>
<dbReference type="PANTHER" id="PTHR31388:SF264">
    <property type="entry name" value="PEROXIDASE 59"/>
    <property type="match status" value="1"/>
</dbReference>
<keyword evidence="10" id="KW-0560">Oxidoreductase</keyword>
<evidence type="ECO:0000256" key="6">
    <source>
        <dbReference type="ARBA" id="ARBA00022617"/>
    </source>
</evidence>
<comment type="cofactor">
    <cofactor evidence="14">
        <name>heme b</name>
        <dbReference type="ChEBI" id="CHEBI:60344"/>
    </cofactor>
    <text evidence="14">Binds 1 heme b (iron(II)-protoporphyrin IX) group per subunit.</text>
</comment>
<keyword evidence="13" id="KW-0376">Hydrogen peroxide</keyword>
<dbReference type="PRINTS" id="PR00461">
    <property type="entry name" value="PLPEROXIDASE"/>
</dbReference>
<evidence type="ECO:0000313" key="19">
    <source>
        <dbReference type="Proteomes" id="UP001280121"/>
    </source>
</evidence>
<comment type="function">
    <text evidence="2">Removal of H(2)O(2), oxidation of toxic reductants, biosynthesis and degradation of lignin, suberization, auxin catabolism, response to environmental stresses such as wounding, pathogen attack and oxidative stress. These functions might be dependent on each isozyme/isoform in each plant tissue.</text>
</comment>
<dbReference type="GO" id="GO:0140825">
    <property type="term" value="F:lactoperoxidase activity"/>
    <property type="evidence" value="ECO:0007669"/>
    <property type="project" value="UniProtKB-EC"/>
</dbReference>
<keyword evidence="4" id="KW-0964">Secreted</keyword>
<comment type="cofactor">
    <cofactor evidence="14">
        <name>Ca(2+)</name>
        <dbReference type="ChEBI" id="CHEBI:29108"/>
    </cofactor>
    <text evidence="14">Binds 2 calcium ions per subunit.</text>
</comment>
<dbReference type="GO" id="GO:0046872">
    <property type="term" value="F:metal ion binding"/>
    <property type="evidence" value="ECO:0007669"/>
    <property type="project" value="UniProtKB-KW"/>
</dbReference>
<keyword evidence="19" id="KW-1185">Reference proteome</keyword>
<dbReference type="Pfam" id="PF00141">
    <property type="entry name" value="peroxidase"/>
    <property type="match status" value="1"/>
</dbReference>
<evidence type="ECO:0000256" key="1">
    <source>
        <dbReference type="ARBA" id="ARBA00000189"/>
    </source>
</evidence>
<feature type="domain" description="Plant heme peroxidase family profile" evidence="17">
    <location>
        <begin position="1"/>
        <end position="88"/>
    </location>
</feature>